<reference evidence="1" key="1">
    <citation type="submission" date="2020-06" db="EMBL/GenBank/DDBJ databases">
        <title>Draft genome of Bugula neritina, a colonial animal packing powerful symbionts and potential medicines.</title>
        <authorList>
            <person name="Rayko M."/>
        </authorList>
    </citation>
    <scope>NUCLEOTIDE SEQUENCE [LARGE SCALE GENOMIC DNA]</scope>
    <source>
        <strain evidence="1">Kwan_BN1</strain>
    </source>
</reference>
<gene>
    <name evidence="1" type="ORF">EB796_017615</name>
</gene>
<keyword evidence="2" id="KW-1185">Reference proteome</keyword>
<evidence type="ECO:0000313" key="1">
    <source>
        <dbReference type="EMBL" id="KAF6024075.1"/>
    </source>
</evidence>
<proteinExistence type="predicted"/>
<dbReference type="Proteomes" id="UP000593567">
    <property type="component" value="Unassembled WGS sequence"/>
</dbReference>
<accession>A0A7J7JD96</accession>
<protein>
    <submittedName>
        <fullName evidence="1">Uncharacterized protein</fullName>
    </submittedName>
</protein>
<organism evidence="1 2">
    <name type="scientific">Bugula neritina</name>
    <name type="common">Brown bryozoan</name>
    <name type="synonym">Sertularia neritina</name>
    <dbReference type="NCBI Taxonomy" id="10212"/>
    <lineage>
        <taxon>Eukaryota</taxon>
        <taxon>Metazoa</taxon>
        <taxon>Spiralia</taxon>
        <taxon>Lophotrochozoa</taxon>
        <taxon>Bryozoa</taxon>
        <taxon>Gymnolaemata</taxon>
        <taxon>Cheilostomatida</taxon>
        <taxon>Flustrina</taxon>
        <taxon>Buguloidea</taxon>
        <taxon>Bugulidae</taxon>
        <taxon>Bugula</taxon>
    </lineage>
</organism>
<comment type="caution">
    <text evidence="1">The sequence shown here is derived from an EMBL/GenBank/DDBJ whole genome shotgun (WGS) entry which is preliminary data.</text>
</comment>
<name>A0A7J7JD96_BUGNE</name>
<sequence>MEVSRVDTCLADSRQQYIQDIFDDFRISSTHAFLLVDVPELPSRFDDLVDILRNIAQLVRQKKLRCLINEVNTISCDEVKIFDIVCLA</sequence>
<dbReference type="EMBL" id="VXIV02002621">
    <property type="protein sequence ID" value="KAF6024075.1"/>
    <property type="molecule type" value="Genomic_DNA"/>
</dbReference>
<dbReference type="AlphaFoldDB" id="A0A7J7JD96"/>
<evidence type="ECO:0000313" key="2">
    <source>
        <dbReference type="Proteomes" id="UP000593567"/>
    </source>
</evidence>